<protein>
    <submittedName>
        <fullName evidence="3">Zinc finger and SCAN domain-containing protein 29</fullName>
    </submittedName>
</protein>
<organism evidence="3 4">
    <name type="scientific">Chelonia mydas</name>
    <name type="common">Green sea-turtle</name>
    <name type="synonym">Chelonia agassizi</name>
    <dbReference type="NCBI Taxonomy" id="8469"/>
    <lineage>
        <taxon>Eukaryota</taxon>
        <taxon>Metazoa</taxon>
        <taxon>Chordata</taxon>
        <taxon>Craniata</taxon>
        <taxon>Vertebrata</taxon>
        <taxon>Euteleostomi</taxon>
        <taxon>Archelosauria</taxon>
        <taxon>Testudinata</taxon>
        <taxon>Testudines</taxon>
        <taxon>Cryptodira</taxon>
        <taxon>Durocryptodira</taxon>
        <taxon>Americhelydia</taxon>
        <taxon>Chelonioidea</taxon>
        <taxon>Cheloniidae</taxon>
        <taxon>Chelonia</taxon>
    </lineage>
</organism>
<dbReference type="InterPro" id="IPR044822">
    <property type="entry name" value="Myb_DNA-bind_4"/>
</dbReference>
<dbReference type="AlphaFoldDB" id="M7AMC0"/>
<gene>
    <name evidence="3" type="ORF">UY3_16555</name>
</gene>
<accession>M7AMC0</accession>
<dbReference type="PANTHER" id="PTHR47595:SF1">
    <property type="entry name" value="MYB_SANT-LIKE DNA-BINDING DOMAIN-CONTAINING PROTEIN"/>
    <property type="match status" value="1"/>
</dbReference>
<reference evidence="4" key="1">
    <citation type="journal article" date="2013" name="Nat. Genet.">
        <title>The draft genomes of soft-shell turtle and green sea turtle yield insights into the development and evolution of the turtle-specific body plan.</title>
        <authorList>
            <person name="Wang Z."/>
            <person name="Pascual-Anaya J."/>
            <person name="Zadissa A."/>
            <person name="Li W."/>
            <person name="Niimura Y."/>
            <person name="Huang Z."/>
            <person name="Li C."/>
            <person name="White S."/>
            <person name="Xiong Z."/>
            <person name="Fang D."/>
            <person name="Wang B."/>
            <person name="Ming Y."/>
            <person name="Chen Y."/>
            <person name="Zheng Y."/>
            <person name="Kuraku S."/>
            <person name="Pignatelli M."/>
            <person name="Herrero J."/>
            <person name="Beal K."/>
            <person name="Nozawa M."/>
            <person name="Li Q."/>
            <person name="Wang J."/>
            <person name="Zhang H."/>
            <person name="Yu L."/>
            <person name="Shigenobu S."/>
            <person name="Wang J."/>
            <person name="Liu J."/>
            <person name="Flicek P."/>
            <person name="Searle S."/>
            <person name="Wang J."/>
            <person name="Kuratani S."/>
            <person name="Yin Y."/>
            <person name="Aken B."/>
            <person name="Zhang G."/>
            <person name="Irie N."/>
        </authorList>
    </citation>
    <scope>NUCLEOTIDE SEQUENCE [LARGE SCALE GENOMIC DNA]</scope>
</reference>
<evidence type="ECO:0000313" key="3">
    <source>
        <dbReference type="EMBL" id="EMP26356.1"/>
    </source>
</evidence>
<evidence type="ECO:0000256" key="1">
    <source>
        <dbReference type="SAM" id="MobiDB-lite"/>
    </source>
</evidence>
<dbReference type="Gene3D" id="1.10.10.60">
    <property type="entry name" value="Homeodomain-like"/>
    <property type="match status" value="1"/>
</dbReference>
<dbReference type="PANTHER" id="PTHR47595">
    <property type="entry name" value="HEAT SHOCK 70 KDA PROTEIN 14"/>
    <property type="match status" value="1"/>
</dbReference>
<feature type="region of interest" description="Disordered" evidence="1">
    <location>
        <begin position="121"/>
        <end position="189"/>
    </location>
</feature>
<feature type="compositionally biased region" description="Acidic residues" evidence="1">
    <location>
        <begin position="127"/>
        <end position="151"/>
    </location>
</feature>
<feature type="compositionally biased region" description="Polar residues" evidence="1">
    <location>
        <begin position="159"/>
        <end position="173"/>
    </location>
</feature>
<evidence type="ECO:0000259" key="2">
    <source>
        <dbReference type="Pfam" id="PF13837"/>
    </source>
</evidence>
<name>M7AMC0_CHEMY</name>
<feature type="domain" description="Myb/SANT-like DNA-binding" evidence="2">
    <location>
        <begin position="10"/>
        <end position="99"/>
    </location>
</feature>
<sequence>MLASHTRKSPAWSNAELLDLISIWEEESVQSQLCSSHKNYDTYGQISQCMTERSHDRDTLQCRVKVKELRNAYHKVREANHRSGAAPMSCQFYKELDTILGGDPTSTAKATVDTSVACMPMESGPSQEEEILDQDVEGEVAGDPEAEDDLEVRDACSQDFFSTPEEASQSQLSDLEEVQTGEEAPDKWI</sequence>
<evidence type="ECO:0000313" key="4">
    <source>
        <dbReference type="Proteomes" id="UP000031443"/>
    </source>
</evidence>
<dbReference type="Proteomes" id="UP000031443">
    <property type="component" value="Unassembled WGS sequence"/>
</dbReference>
<dbReference type="EMBL" id="KB580885">
    <property type="protein sequence ID" value="EMP26356.1"/>
    <property type="molecule type" value="Genomic_DNA"/>
</dbReference>
<proteinExistence type="predicted"/>
<dbReference type="Pfam" id="PF13837">
    <property type="entry name" value="Myb_DNA-bind_4"/>
    <property type="match status" value="1"/>
</dbReference>
<keyword evidence="4" id="KW-1185">Reference proteome</keyword>